<protein>
    <submittedName>
        <fullName evidence="2">Uncharacterized protein</fullName>
    </submittedName>
</protein>
<name>A0A8K0VWK8_9PLEO</name>
<dbReference type="AlphaFoldDB" id="A0A8K0VWK8"/>
<feature type="compositionally biased region" description="Pro residues" evidence="1">
    <location>
        <begin position="164"/>
        <end position="173"/>
    </location>
</feature>
<feature type="region of interest" description="Disordered" evidence="1">
    <location>
        <begin position="40"/>
        <end position="59"/>
    </location>
</feature>
<comment type="caution">
    <text evidence="2">The sequence shown here is derived from an EMBL/GenBank/DDBJ whole genome shotgun (WGS) entry which is preliminary data.</text>
</comment>
<sequence length="442" mass="48368">MARSTSPKEAAPAPKRRKLSLIDTLRVRNGGSIDSFISLTAPGLGADSGSDTEEEDNSALEEEYLNRMTDDTDRKIETVFGEDIDVWKSMGGTVYADVNDKIKRKMREKELWGNGQMDKVKVGDKRKAEKITVSFKEDEETGDADVIGKKGKGKKKVEKKAIQPPIPTSPSAPPSIFNPFDPEGAHARPIKPLPKRASKTATTPSILSSLGRVNMEGKAQSSHTHNPNIYQGASPAAGFTNHDVDGVQLQLPLPLPAHLYLHGRFASPTAQRNRDQASTACLPSRRVVSGSFGSFDGAQAGRFDERPYRLLQKGELGSVTGYHDHGFEEQLSSPSLPSTHQHADSLLYTTHTQSPALVQPLILPSHFPIPLDPRRNKLVSGSFGSFSEIGPPSRFDERAYRLLSGQMQGQAGQSEGERGEEGETREPKTKKPDPFKGKVWLR</sequence>
<gene>
    <name evidence="2" type="ORF">FB567DRAFT_550700</name>
</gene>
<keyword evidence="3" id="KW-1185">Reference proteome</keyword>
<accession>A0A8K0VWK8</accession>
<dbReference type="EMBL" id="JAGMVJ010000013">
    <property type="protein sequence ID" value="KAH7083659.1"/>
    <property type="molecule type" value="Genomic_DNA"/>
</dbReference>
<feature type="compositionally biased region" description="Acidic residues" evidence="1">
    <location>
        <begin position="50"/>
        <end position="59"/>
    </location>
</feature>
<feature type="region of interest" description="Disordered" evidence="1">
    <location>
        <begin position="397"/>
        <end position="442"/>
    </location>
</feature>
<feature type="compositionally biased region" description="Polar residues" evidence="1">
    <location>
        <begin position="330"/>
        <end position="340"/>
    </location>
</feature>
<dbReference type="OrthoDB" id="3795282at2759"/>
<evidence type="ECO:0000256" key="1">
    <source>
        <dbReference type="SAM" id="MobiDB-lite"/>
    </source>
</evidence>
<feature type="region of interest" description="Disordered" evidence="1">
    <location>
        <begin position="140"/>
        <end position="203"/>
    </location>
</feature>
<dbReference type="Proteomes" id="UP000813461">
    <property type="component" value="Unassembled WGS sequence"/>
</dbReference>
<feature type="region of interest" description="Disordered" evidence="1">
    <location>
        <begin position="321"/>
        <end position="341"/>
    </location>
</feature>
<evidence type="ECO:0000313" key="2">
    <source>
        <dbReference type="EMBL" id="KAH7083659.1"/>
    </source>
</evidence>
<reference evidence="2" key="1">
    <citation type="journal article" date="2021" name="Nat. Commun.">
        <title>Genetic determinants of endophytism in the Arabidopsis root mycobiome.</title>
        <authorList>
            <person name="Mesny F."/>
            <person name="Miyauchi S."/>
            <person name="Thiergart T."/>
            <person name="Pickel B."/>
            <person name="Atanasova L."/>
            <person name="Karlsson M."/>
            <person name="Huettel B."/>
            <person name="Barry K.W."/>
            <person name="Haridas S."/>
            <person name="Chen C."/>
            <person name="Bauer D."/>
            <person name="Andreopoulos W."/>
            <person name="Pangilinan J."/>
            <person name="LaButti K."/>
            <person name="Riley R."/>
            <person name="Lipzen A."/>
            <person name="Clum A."/>
            <person name="Drula E."/>
            <person name="Henrissat B."/>
            <person name="Kohler A."/>
            <person name="Grigoriev I.V."/>
            <person name="Martin F.M."/>
            <person name="Hacquard S."/>
        </authorList>
    </citation>
    <scope>NUCLEOTIDE SEQUENCE</scope>
    <source>
        <strain evidence="2">MPI-SDFR-AT-0120</strain>
    </source>
</reference>
<feature type="compositionally biased region" description="Basic and acidic residues" evidence="1">
    <location>
        <begin position="415"/>
        <end position="436"/>
    </location>
</feature>
<organism evidence="2 3">
    <name type="scientific">Paraphoma chrysanthemicola</name>
    <dbReference type="NCBI Taxonomy" id="798071"/>
    <lineage>
        <taxon>Eukaryota</taxon>
        <taxon>Fungi</taxon>
        <taxon>Dikarya</taxon>
        <taxon>Ascomycota</taxon>
        <taxon>Pezizomycotina</taxon>
        <taxon>Dothideomycetes</taxon>
        <taxon>Pleosporomycetidae</taxon>
        <taxon>Pleosporales</taxon>
        <taxon>Pleosporineae</taxon>
        <taxon>Phaeosphaeriaceae</taxon>
        <taxon>Paraphoma</taxon>
    </lineage>
</organism>
<proteinExistence type="predicted"/>
<evidence type="ECO:0000313" key="3">
    <source>
        <dbReference type="Proteomes" id="UP000813461"/>
    </source>
</evidence>
<feature type="compositionally biased region" description="Basic residues" evidence="1">
    <location>
        <begin position="149"/>
        <end position="158"/>
    </location>
</feature>